<dbReference type="HOGENOM" id="CLU_073320_1_0_6"/>
<dbReference type="AlphaFoldDB" id="A0A0E2Z510"/>
<proteinExistence type="predicted"/>
<accession>A0A0E2Z510</accession>
<dbReference type="Proteomes" id="UP000028839">
    <property type="component" value="Unassembled WGS sequence"/>
</dbReference>
<evidence type="ECO:0000313" key="4">
    <source>
        <dbReference type="Proteomes" id="UP000028839"/>
    </source>
</evidence>
<name>A0A0E2Z510_9GAMM</name>
<feature type="region of interest" description="Disordered" evidence="2">
    <location>
        <begin position="1"/>
        <end position="21"/>
    </location>
</feature>
<evidence type="ECO:0008006" key="5">
    <source>
        <dbReference type="Google" id="ProtNLM"/>
    </source>
</evidence>
<organism evidence="3 4">
    <name type="scientific">Nitrosococcus oceani C-27</name>
    <dbReference type="NCBI Taxonomy" id="314279"/>
    <lineage>
        <taxon>Bacteria</taxon>
        <taxon>Pseudomonadati</taxon>
        <taxon>Pseudomonadota</taxon>
        <taxon>Gammaproteobacteria</taxon>
        <taxon>Chromatiales</taxon>
        <taxon>Chromatiaceae</taxon>
        <taxon>Nitrosococcus</taxon>
    </lineage>
</organism>
<dbReference type="PANTHER" id="PTHR38765">
    <property type="entry name" value="DUF484 DOMAIN-CONTAINING PROTEIN"/>
    <property type="match status" value="1"/>
</dbReference>
<gene>
    <name evidence="3" type="ORF">IB75_01620</name>
</gene>
<evidence type="ECO:0000256" key="2">
    <source>
        <dbReference type="SAM" id="MobiDB-lite"/>
    </source>
</evidence>
<sequence length="244" mass="27509">MRKKAGEKETRKTPLEEVQEREQSIAKYLQTHPDFFARHPDLLSELTIPHPSGAAISLVERQLALLRGQNRELKRQLRDLIENAMVNDDLSKKVHKLALGVLTAATPQAAIEVLFSSLQTGFDVDVIALRLFFDGKSLPPPAPDHLNVMRVSRNAPELEVFASVLKSPQPICGRLTVEQRDYLFGEEAERAVSCALIPLGEEQRRGMLAMGSQEPNRFRADLGTIFLDYLGVIVERALHRHWPY</sequence>
<comment type="caution">
    <text evidence="3">The sequence shown here is derived from an EMBL/GenBank/DDBJ whole genome shotgun (WGS) entry which is preliminary data.</text>
</comment>
<reference evidence="3 4" key="1">
    <citation type="submission" date="2014-07" db="EMBL/GenBank/DDBJ databases">
        <title>Comparative analysis of Nitrosococcus oceani genome inventories of strains from Pacific and Atlantic gyres.</title>
        <authorList>
            <person name="Lim C.K."/>
            <person name="Wang L."/>
            <person name="Sayavedra-Soto L.A."/>
            <person name="Klotz M.G."/>
        </authorList>
    </citation>
    <scope>NUCLEOTIDE SEQUENCE [LARGE SCALE GENOMIC DNA]</scope>
    <source>
        <strain evidence="3 4">C-27</strain>
    </source>
</reference>
<dbReference type="Gene3D" id="3.30.450.40">
    <property type="match status" value="1"/>
</dbReference>
<dbReference type="PANTHER" id="PTHR38765:SF1">
    <property type="entry name" value="DUF484 DOMAIN-CONTAINING PROTEIN"/>
    <property type="match status" value="1"/>
</dbReference>
<evidence type="ECO:0000256" key="1">
    <source>
        <dbReference type="SAM" id="Coils"/>
    </source>
</evidence>
<dbReference type="Pfam" id="PF04340">
    <property type="entry name" value="DUF484"/>
    <property type="match status" value="1"/>
</dbReference>
<dbReference type="OrthoDB" id="8525200at2"/>
<dbReference type="EMBL" id="JPGN01000009">
    <property type="protein sequence ID" value="KFI20798.1"/>
    <property type="molecule type" value="Genomic_DNA"/>
</dbReference>
<evidence type="ECO:0000313" key="3">
    <source>
        <dbReference type="EMBL" id="KFI20798.1"/>
    </source>
</evidence>
<keyword evidence="1" id="KW-0175">Coiled coil</keyword>
<dbReference type="InterPro" id="IPR029016">
    <property type="entry name" value="GAF-like_dom_sf"/>
</dbReference>
<protein>
    <recommendedName>
        <fullName evidence="5">Phytochrome sensor protein</fullName>
    </recommendedName>
</protein>
<dbReference type="InterPro" id="IPR007435">
    <property type="entry name" value="DUF484"/>
</dbReference>
<feature type="coiled-coil region" evidence="1">
    <location>
        <begin position="56"/>
        <end position="83"/>
    </location>
</feature>